<keyword evidence="3" id="KW-0813">Transport</keyword>
<feature type="domain" description="MotA/TolQ/ExbB proton channel" evidence="9">
    <location>
        <begin position="100"/>
        <end position="218"/>
    </location>
</feature>
<organism evidence="10 11">
    <name type="scientific">Caldinitratiruptor microaerophilus</name>
    <dbReference type="NCBI Taxonomy" id="671077"/>
    <lineage>
        <taxon>Bacteria</taxon>
        <taxon>Bacillati</taxon>
        <taxon>Bacillota</taxon>
        <taxon>Clostridia</taxon>
        <taxon>Eubacteriales</taxon>
        <taxon>Symbiobacteriaceae</taxon>
        <taxon>Caldinitratiruptor</taxon>
    </lineage>
</organism>
<evidence type="ECO:0000256" key="5">
    <source>
        <dbReference type="ARBA" id="ARBA00022692"/>
    </source>
</evidence>
<dbReference type="AlphaFoldDB" id="A0AA35G728"/>
<proteinExistence type="inferred from homology"/>
<evidence type="ECO:0000256" key="6">
    <source>
        <dbReference type="ARBA" id="ARBA00022989"/>
    </source>
</evidence>
<protein>
    <submittedName>
        <fullName evidence="10">Motility protein A</fullName>
    </submittedName>
</protein>
<feature type="transmembrane region" description="Helical" evidence="8">
    <location>
        <begin position="143"/>
        <end position="165"/>
    </location>
</feature>
<dbReference type="InterPro" id="IPR002898">
    <property type="entry name" value="MotA_ExbB_proton_chnl"/>
</dbReference>
<evidence type="ECO:0000256" key="7">
    <source>
        <dbReference type="ARBA" id="ARBA00023136"/>
    </source>
</evidence>
<gene>
    <name evidence="10" type="ORF">caldi_04500</name>
</gene>
<comment type="similarity">
    <text evidence="2">Belongs to the MotA family.</text>
</comment>
<dbReference type="PANTHER" id="PTHR30433:SF2">
    <property type="entry name" value="MOTILITY PROTEIN A"/>
    <property type="match status" value="1"/>
</dbReference>
<keyword evidence="4" id="KW-1003">Cell membrane</keyword>
<accession>A0AA35G728</accession>
<dbReference type="GO" id="GO:0005886">
    <property type="term" value="C:plasma membrane"/>
    <property type="evidence" value="ECO:0007669"/>
    <property type="project" value="UniProtKB-SubCell"/>
</dbReference>
<dbReference type="InterPro" id="IPR047055">
    <property type="entry name" value="MotA-like"/>
</dbReference>
<evidence type="ECO:0000256" key="1">
    <source>
        <dbReference type="ARBA" id="ARBA00004651"/>
    </source>
</evidence>
<dbReference type="Pfam" id="PF01618">
    <property type="entry name" value="MotA_ExbB"/>
    <property type="match status" value="1"/>
</dbReference>
<name>A0AA35G728_9FIRM</name>
<evidence type="ECO:0000313" key="11">
    <source>
        <dbReference type="Proteomes" id="UP001163687"/>
    </source>
</evidence>
<evidence type="ECO:0000256" key="4">
    <source>
        <dbReference type="ARBA" id="ARBA00022475"/>
    </source>
</evidence>
<evidence type="ECO:0000313" key="10">
    <source>
        <dbReference type="EMBL" id="BDG59360.1"/>
    </source>
</evidence>
<dbReference type="InterPro" id="IPR000540">
    <property type="entry name" value="Flag_MotA_CS"/>
</dbReference>
<dbReference type="PANTHER" id="PTHR30433">
    <property type="entry name" value="CHEMOTAXIS PROTEIN MOTA"/>
    <property type="match status" value="1"/>
</dbReference>
<keyword evidence="5 8" id="KW-0812">Transmembrane</keyword>
<feature type="transmembrane region" description="Helical" evidence="8">
    <location>
        <begin position="29"/>
        <end position="48"/>
    </location>
</feature>
<dbReference type="GO" id="GO:0071978">
    <property type="term" value="P:bacterial-type flagellum-dependent swarming motility"/>
    <property type="evidence" value="ECO:0007669"/>
    <property type="project" value="InterPro"/>
</dbReference>
<evidence type="ECO:0000259" key="9">
    <source>
        <dbReference type="Pfam" id="PF01618"/>
    </source>
</evidence>
<dbReference type="Proteomes" id="UP001163687">
    <property type="component" value="Chromosome"/>
</dbReference>
<dbReference type="EMBL" id="AP025628">
    <property type="protein sequence ID" value="BDG59360.1"/>
    <property type="molecule type" value="Genomic_DNA"/>
</dbReference>
<keyword evidence="6 8" id="KW-1133">Transmembrane helix</keyword>
<evidence type="ECO:0000256" key="8">
    <source>
        <dbReference type="SAM" id="Phobius"/>
    </source>
</evidence>
<evidence type="ECO:0000256" key="2">
    <source>
        <dbReference type="ARBA" id="ARBA00008038"/>
    </source>
</evidence>
<dbReference type="GO" id="GO:0006935">
    <property type="term" value="P:chemotaxis"/>
    <property type="evidence" value="ECO:0007669"/>
    <property type="project" value="InterPro"/>
</dbReference>
<sequence length="261" mass="28338">MDLATFLGIVAGTALYIWAIGQGGSLLNFWNLPSLAITLGGTLAATLINYPLSRLVGMVGVAKNAFFHRPVDPNETIATLTEFAEKARREGLLALEESVDQLEDDFLRKGLQLVVDGTDPELVRSILETELAFLEERHRAGAAIFDTMGMLAPAFGLIGTLIGLVNMLKNANDPEKIGPGMAVALLTTFYGAMLANFLFIPIAGKLRVRSAEEILNREVMIEGILSIQAGDNPRIVAEKLRSFLAPSQRATRRRDEEGEEA</sequence>
<keyword evidence="11" id="KW-1185">Reference proteome</keyword>
<dbReference type="KEGG" id="cmic:caldi_04500"/>
<dbReference type="RefSeq" id="WP_264843493.1">
    <property type="nucleotide sequence ID" value="NZ_AP025628.1"/>
</dbReference>
<feature type="transmembrane region" description="Helical" evidence="8">
    <location>
        <begin position="177"/>
        <end position="200"/>
    </location>
</feature>
<dbReference type="PROSITE" id="PS01307">
    <property type="entry name" value="MOTA"/>
    <property type="match status" value="1"/>
</dbReference>
<evidence type="ECO:0000256" key="3">
    <source>
        <dbReference type="ARBA" id="ARBA00022448"/>
    </source>
</evidence>
<comment type="subcellular location">
    <subcellularLocation>
        <location evidence="1">Cell membrane</location>
        <topology evidence="1">Multi-pass membrane protein</topology>
    </subcellularLocation>
</comment>
<keyword evidence="7 8" id="KW-0472">Membrane</keyword>
<reference evidence="10" key="1">
    <citation type="submission" date="2022-03" db="EMBL/GenBank/DDBJ databases">
        <title>Complete genome sequence of Caldinitratiruptor microaerophilus.</title>
        <authorList>
            <person name="Mukaiyama R."/>
            <person name="Nishiyama T."/>
            <person name="Ueda K."/>
        </authorList>
    </citation>
    <scope>NUCLEOTIDE SEQUENCE</scope>
    <source>
        <strain evidence="10">JCM 16183</strain>
    </source>
</reference>